<feature type="compositionally biased region" description="Gly residues" evidence="6">
    <location>
        <begin position="425"/>
        <end position="436"/>
    </location>
</feature>
<dbReference type="SUPFAM" id="SSF55961">
    <property type="entry name" value="Bet v1-like"/>
    <property type="match status" value="1"/>
</dbReference>
<organism evidence="8 9">
    <name type="scientific">Nocardia rhamnosiphila</name>
    <dbReference type="NCBI Taxonomy" id="426716"/>
    <lineage>
        <taxon>Bacteria</taxon>
        <taxon>Bacillati</taxon>
        <taxon>Actinomycetota</taxon>
        <taxon>Actinomycetes</taxon>
        <taxon>Mycobacteriales</taxon>
        <taxon>Nocardiaceae</taxon>
        <taxon>Nocardia</taxon>
    </lineage>
</organism>
<evidence type="ECO:0000259" key="7">
    <source>
        <dbReference type="PROSITE" id="PS51296"/>
    </source>
</evidence>
<dbReference type="Pfam" id="PF11723">
    <property type="entry name" value="Aromatic_hydrox"/>
    <property type="match status" value="1"/>
</dbReference>
<dbReference type="SUPFAM" id="SSF50022">
    <property type="entry name" value="ISP domain"/>
    <property type="match status" value="1"/>
</dbReference>
<protein>
    <submittedName>
        <fullName evidence="8">Rieske 2Fe-2S domain-containing protein</fullName>
    </submittedName>
</protein>
<evidence type="ECO:0000256" key="6">
    <source>
        <dbReference type="SAM" id="MobiDB-lite"/>
    </source>
</evidence>
<reference evidence="8 9" key="1">
    <citation type="submission" date="2024-06" db="EMBL/GenBank/DDBJ databases">
        <title>The Natural Products Discovery Center: Release of the First 8490 Sequenced Strains for Exploring Actinobacteria Biosynthetic Diversity.</title>
        <authorList>
            <person name="Kalkreuter E."/>
            <person name="Kautsar S.A."/>
            <person name="Yang D."/>
            <person name="Bader C.D."/>
            <person name="Teijaro C.N."/>
            <person name="Fluegel L."/>
            <person name="Davis C.M."/>
            <person name="Simpson J.R."/>
            <person name="Lauterbach L."/>
            <person name="Steele A.D."/>
            <person name="Gui C."/>
            <person name="Meng S."/>
            <person name="Li G."/>
            <person name="Viehrig K."/>
            <person name="Ye F."/>
            <person name="Su P."/>
            <person name="Kiefer A.F."/>
            <person name="Nichols A."/>
            <person name="Cepeda A.J."/>
            <person name="Yan W."/>
            <person name="Fan B."/>
            <person name="Jiang Y."/>
            <person name="Adhikari A."/>
            <person name="Zheng C.-J."/>
            <person name="Schuster L."/>
            <person name="Cowan T.M."/>
            <person name="Smanski M.J."/>
            <person name="Chevrette M.G."/>
            <person name="De Carvalho L.P.S."/>
            <person name="Shen B."/>
        </authorList>
    </citation>
    <scope>NUCLEOTIDE SEQUENCE [LARGE SCALE GENOMIC DNA]</scope>
    <source>
        <strain evidence="8 9">NPDC019708</strain>
    </source>
</reference>
<accession>A0ABV2WJJ4</accession>
<proteinExistence type="predicted"/>
<feature type="compositionally biased region" description="Low complexity" evidence="6">
    <location>
        <begin position="415"/>
        <end position="424"/>
    </location>
</feature>
<gene>
    <name evidence="8" type="ORF">ABZ510_04295</name>
</gene>
<dbReference type="InterPro" id="IPR050584">
    <property type="entry name" value="Cholesterol_7-desaturase"/>
</dbReference>
<evidence type="ECO:0000313" key="9">
    <source>
        <dbReference type="Proteomes" id="UP001550628"/>
    </source>
</evidence>
<evidence type="ECO:0000256" key="4">
    <source>
        <dbReference type="ARBA" id="ARBA00023004"/>
    </source>
</evidence>
<keyword evidence="9" id="KW-1185">Reference proteome</keyword>
<name>A0ABV2WJJ4_9NOCA</name>
<dbReference type="GeneID" id="96245691"/>
<dbReference type="PANTHER" id="PTHR21266:SF59">
    <property type="entry name" value="BLR4922 PROTEIN"/>
    <property type="match status" value="1"/>
</dbReference>
<feature type="region of interest" description="Disordered" evidence="6">
    <location>
        <begin position="392"/>
        <end position="436"/>
    </location>
</feature>
<dbReference type="Gene3D" id="2.20.25.680">
    <property type="match status" value="1"/>
</dbReference>
<comment type="caution">
    <text evidence="8">The sequence shown here is derived from an EMBL/GenBank/DDBJ whole genome shotgun (WGS) entry which is preliminary data.</text>
</comment>
<dbReference type="InterPro" id="IPR021028">
    <property type="entry name" value="Homotrim_ring_OHase_catalytic"/>
</dbReference>
<dbReference type="PROSITE" id="PS51296">
    <property type="entry name" value="RIESKE"/>
    <property type="match status" value="1"/>
</dbReference>
<feature type="compositionally biased region" description="Basic and acidic residues" evidence="6">
    <location>
        <begin position="394"/>
        <end position="414"/>
    </location>
</feature>
<sequence length="436" mass="48940">MTGVEAPETRPTLPERARAAGRQDWTAWPYYDKAGSGYRGYWYPVTWSNHITGTPRSYTICGEKLALIRDAGTAYALHDRCPHRGVPLSEGDQQFPGTVSCPYHGWTFRLTDGKLAAVITDGPDSKVCGKLSVQTYPVAERLGLVWVYIPIGNEPAPPIDDQLPRELVENEGIVGGRIQPRRGNWRFACENGFDEGHAKYLHRTSLWRLFKPMPTWNITRIVPEGRWIFRVQDEVHWEADFPGVGKWSNKRWWKKNPDETRISQIGNVGAGLKTNPVIEAQKFPGFASLSMPGVLRIAYPNFIHYEFYVPVDDDRHNYVGLMVNFVTGVHKLGFYAKYLGAIRWLFHGQFSGQDEWMVSVTDAPPEKLYRPDISLTAWRNLAEEEYAGRIAEAATHEPAKPVRPVRERRARAAEKPASTTSNGASGTGTAGSAGAE</sequence>
<dbReference type="InterPro" id="IPR017941">
    <property type="entry name" value="Rieske_2Fe-2S"/>
</dbReference>
<keyword evidence="2" id="KW-0479">Metal-binding</keyword>
<dbReference type="InterPro" id="IPR036922">
    <property type="entry name" value="Rieske_2Fe-2S_sf"/>
</dbReference>
<dbReference type="PANTHER" id="PTHR21266">
    <property type="entry name" value="IRON-SULFUR DOMAIN CONTAINING PROTEIN"/>
    <property type="match status" value="1"/>
</dbReference>
<evidence type="ECO:0000256" key="3">
    <source>
        <dbReference type="ARBA" id="ARBA00023002"/>
    </source>
</evidence>
<dbReference type="Pfam" id="PF00355">
    <property type="entry name" value="Rieske"/>
    <property type="match status" value="1"/>
</dbReference>
<keyword evidence="4" id="KW-0408">Iron</keyword>
<feature type="domain" description="Rieske" evidence="7">
    <location>
        <begin position="42"/>
        <end position="147"/>
    </location>
</feature>
<evidence type="ECO:0000256" key="2">
    <source>
        <dbReference type="ARBA" id="ARBA00022723"/>
    </source>
</evidence>
<keyword evidence="3" id="KW-0560">Oxidoreductase</keyword>
<dbReference type="Gene3D" id="3.90.380.10">
    <property type="entry name" value="Naphthalene 1,2-dioxygenase Alpha Subunit, Chain A, domain 1"/>
    <property type="match status" value="1"/>
</dbReference>
<keyword evidence="1" id="KW-0001">2Fe-2S</keyword>
<evidence type="ECO:0000256" key="5">
    <source>
        <dbReference type="ARBA" id="ARBA00023014"/>
    </source>
</evidence>
<dbReference type="Proteomes" id="UP001550628">
    <property type="component" value="Unassembled WGS sequence"/>
</dbReference>
<keyword evidence="5" id="KW-0411">Iron-sulfur</keyword>
<evidence type="ECO:0000313" key="8">
    <source>
        <dbReference type="EMBL" id="MEU1951058.1"/>
    </source>
</evidence>
<dbReference type="Gene3D" id="2.20.25.10">
    <property type="match status" value="1"/>
</dbReference>
<evidence type="ECO:0000256" key="1">
    <source>
        <dbReference type="ARBA" id="ARBA00022714"/>
    </source>
</evidence>
<dbReference type="EMBL" id="JBEYBF010000002">
    <property type="protein sequence ID" value="MEU1951058.1"/>
    <property type="molecule type" value="Genomic_DNA"/>
</dbReference>
<dbReference type="RefSeq" id="WP_030520910.1">
    <property type="nucleotide sequence ID" value="NZ_JBEXYG010000001.1"/>
</dbReference>